<dbReference type="PANTHER" id="PTHR39555:SF1">
    <property type="entry name" value="TYPE IV PILUS INNER MEMBRANE COMPONENT PILO"/>
    <property type="match status" value="1"/>
</dbReference>
<dbReference type="Pfam" id="PF04350">
    <property type="entry name" value="PilO"/>
    <property type="match status" value="1"/>
</dbReference>
<feature type="compositionally biased region" description="Low complexity" evidence="2">
    <location>
        <begin position="197"/>
        <end position="219"/>
    </location>
</feature>
<keyword evidence="3" id="KW-0812">Transmembrane</keyword>
<keyword evidence="3" id="KW-0472">Membrane</keyword>
<dbReference type="PANTHER" id="PTHR39555">
    <property type="entry name" value="FIMBRIAL ASSEMBLY PROTEIN PILO-LIKE PROTEIN-RELATED"/>
    <property type="match status" value="1"/>
</dbReference>
<evidence type="ECO:0000256" key="3">
    <source>
        <dbReference type="SAM" id="Phobius"/>
    </source>
</evidence>
<organism evidence="4 5">
    <name type="scientific">Piscinibacterium candidicorallinum</name>
    <dbReference type="NCBI Taxonomy" id="1793872"/>
    <lineage>
        <taxon>Bacteria</taxon>
        <taxon>Pseudomonadati</taxon>
        <taxon>Pseudomonadota</taxon>
        <taxon>Betaproteobacteria</taxon>
        <taxon>Burkholderiales</taxon>
        <taxon>Piscinibacterium</taxon>
    </lineage>
</organism>
<feature type="coiled-coil region" evidence="1">
    <location>
        <begin position="49"/>
        <end position="96"/>
    </location>
</feature>
<feature type="region of interest" description="Disordered" evidence="2">
    <location>
        <begin position="196"/>
        <end position="219"/>
    </location>
</feature>
<protein>
    <submittedName>
        <fullName evidence="4">Type 4a pilus biogenesis protein PilO</fullName>
    </submittedName>
</protein>
<dbReference type="PIRSF" id="PIRSF016482">
    <property type="entry name" value="PilO"/>
    <property type="match status" value="1"/>
</dbReference>
<keyword evidence="5" id="KW-1185">Reference proteome</keyword>
<gene>
    <name evidence="4" type="ORF">ACFOEN_07650</name>
</gene>
<evidence type="ECO:0000256" key="1">
    <source>
        <dbReference type="SAM" id="Coils"/>
    </source>
</evidence>
<evidence type="ECO:0000256" key="2">
    <source>
        <dbReference type="SAM" id="MobiDB-lite"/>
    </source>
</evidence>
<dbReference type="Proteomes" id="UP001595556">
    <property type="component" value="Unassembled WGS sequence"/>
</dbReference>
<comment type="caution">
    <text evidence="4">The sequence shown here is derived from an EMBL/GenBank/DDBJ whole genome shotgun (WGS) entry which is preliminary data.</text>
</comment>
<keyword evidence="3" id="KW-1133">Transmembrane helix</keyword>
<evidence type="ECO:0000313" key="5">
    <source>
        <dbReference type="Proteomes" id="UP001595556"/>
    </source>
</evidence>
<dbReference type="Gene3D" id="3.30.70.60">
    <property type="match status" value="1"/>
</dbReference>
<feature type="transmembrane region" description="Helical" evidence="3">
    <location>
        <begin position="22"/>
        <end position="44"/>
    </location>
</feature>
<proteinExistence type="predicted"/>
<dbReference type="InterPro" id="IPR007445">
    <property type="entry name" value="PilO"/>
</dbReference>
<accession>A0ABV7H0T2</accession>
<dbReference type="InterPro" id="IPR014717">
    <property type="entry name" value="Transl_elong_EF1B/ribsomal_bS6"/>
</dbReference>
<evidence type="ECO:0000313" key="4">
    <source>
        <dbReference type="EMBL" id="MFC3147513.1"/>
    </source>
</evidence>
<dbReference type="RefSeq" id="WP_377302693.1">
    <property type="nucleotide sequence ID" value="NZ_CP180191.1"/>
</dbReference>
<dbReference type="EMBL" id="JBHRTI010000004">
    <property type="protein sequence ID" value="MFC3147513.1"/>
    <property type="molecule type" value="Genomic_DNA"/>
</dbReference>
<sequence length="219" mass="23609">MDFKQLSAQFQNLSNDPGTWPIAPKVATLVFILAALVAGGWYFYWSGQLERLEAERAKEVQLLEAYRGKMQQAINLDELKKQKVQVSQYVLALERQLPGKAEMDALLSDINTAGLGRGLVFELFKPSGAVVKQYYAEIPISIKVNGGFHDIASFSSDLAGLPRIVTLNNMNIAVLPTGSLALDATAKTFRYLDPQEQAAQQAKPAGAPGAQGAAAGAAK</sequence>
<name>A0ABV7H0T2_9BURK</name>
<keyword evidence="1" id="KW-0175">Coiled coil</keyword>
<reference evidence="5" key="1">
    <citation type="journal article" date="2019" name="Int. J. Syst. Evol. Microbiol.">
        <title>The Global Catalogue of Microorganisms (GCM) 10K type strain sequencing project: providing services to taxonomists for standard genome sequencing and annotation.</title>
        <authorList>
            <consortium name="The Broad Institute Genomics Platform"/>
            <consortium name="The Broad Institute Genome Sequencing Center for Infectious Disease"/>
            <person name="Wu L."/>
            <person name="Ma J."/>
        </authorList>
    </citation>
    <scope>NUCLEOTIDE SEQUENCE [LARGE SCALE GENOMIC DNA]</scope>
    <source>
        <strain evidence="5">KCTC 52168</strain>
    </source>
</reference>